<name>A0A975A1I3_9BACT</name>
<dbReference type="Pfam" id="PF09527">
    <property type="entry name" value="ATPase_gene1"/>
    <property type="match status" value="1"/>
</dbReference>
<protein>
    <submittedName>
        <fullName evidence="2">AtpZ/AtpI family protein</fullName>
    </submittedName>
</protein>
<keyword evidence="3" id="KW-1185">Reference proteome</keyword>
<keyword evidence="1" id="KW-1133">Transmembrane helix</keyword>
<dbReference type="EMBL" id="CP070608">
    <property type="protein sequence ID" value="QSE98346.1"/>
    <property type="molecule type" value="Genomic_DNA"/>
</dbReference>
<evidence type="ECO:0000313" key="2">
    <source>
        <dbReference type="EMBL" id="QSE98346.1"/>
    </source>
</evidence>
<dbReference type="AlphaFoldDB" id="A0A975A1I3"/>
<dbReference type="InterPro" id="IPR032820">
    <property type="entry name" value="ATPase_put"/>
</dbReference>
<organism evidence="2 3">
    <name type="scientific">Fulvivirga lutea</name>
    <dbReference type="NCBI Taxonomy" id="2810512"/>
    <lineage>
        <taxon>Bacteria</taxon>
        <taxon>Pseudomonadati</taxon>
        <taxon>Bacteroidota</taxon>
        <taxon>Cytophagia</taxon>
        <taxon>Cytophagales</taxon>
        <taxon>Fulvivirgaceae</taxon>
        <taxon>Fulvivirga</taxon>
    </lineage>
</organism>
<feature type="transmembrane region" description="Helical" evidence="1">
    <location>
        <begin position="56"/>
        <end position="74"/>
    </location>
</feature>
<reference evidence="2" key="1">
    <citation type="submission" date="2021-02" db="EMBL/GenBank/DDBJ databases">
        <title>Fulvivirga sp. S481 isolated from sea water.</title>
        <authorList>
            <person name="Bae S.S."/>
            <person name="Baek K."/>
        </authorList>
    </citation>
    <scope>NUCLEOTIDE SEQUENCE</scope>
    <source>
        <strain evidence="2">S481</strain>
    </source>
</reference>
<feature type="transmembrane region" description="Helical" evidence="1">
    <location>
        <begin position="21"/>
        <end position="41"/>
    </location>
</feature>
<keyword evidence="1" id="KW-0812">Transmembrane</keyword>
<gene>
    <name evidence="2" type="ORF">JR347_04520</name>
</gene>
<evidence type="ECO:0000256" key="1">
    <source>
        <dbReference type="SAM" id="Phobius"/>
    </source>
</evidence>
<keyword evidence="1" id="KW-0472">Membrane</keyword>
<evidence type="ECO:0000313" key="3">
    <source>
        <dbReference type="Proteomes" id="UP000662783"/>
    </source>
</evidence>
<sequence length="79" mass="8925">MGKTPPSNPREPKQYNSFLKYTGLAIQMGVVIYLGNLLGVYLDEKYENVNGLYEKLVTLVTVFLSIIMVIRQVIGDSRD</sequence>
<dbReference type="RefSeq" id="WP_205722861.1">
    <property type="nucleotide sequence ID" value="NZ_CP070608.1"/>
</dbReference>
<accession>A0A975A1I3</accession>
<dbReference type="KEGG" id="fuv:JR347_04520"/>
<proteinExistence type="predicted"/>
<dbReference type="Proteomes" id="UP000662783">
    <property type="component" value="Chromosome"/>
</dbReference>